<name>A0A1U7V3F9_NICSY</name>
<dbReference type="SUPFAM" id="SSF101936">
    <property type="entry name" value="DNA-binding pseudobarrel domain"/>
    <property type="match status" value="5"/>
</dbReference>
<feature type="domain" description="TF-B3" evidence="7">
    <location>
        <begin position="277"/>
        <end position="370"/>
    </location>
</feature>
<keyword evidence="4" id="KW-0804">Transcription</keyword>
<feature type="domain" description="TF-B3" evidence="7">
    <location>
        <begin position="535"/>
        <end position="630"/>
    </location>
</feature>
<evidence type="ECO:0000256" key="4">
    <source>
        <dbReference type="ARBA" id="ARBA00023163"/>
    </source>
</evidence>
<feature type="compositionally biased region" description="Basic and acidic residues" evidence="6">
    <location>
        <begin position="948"/>
        <end position="959"/>
    </location>
</feature>
<feature type="domain" description="TF-B3" evidence="7">
    <location>
        <begin position="25"/>
        <end position="118"/>
    </location>
</feature>
<evidence type="ECO:0000313" key="9">
    <source>
        <dbReference type="RefSeq" id="XP_009760928.1"/>
    </source>
</evidence>
<dbReference type="InterPro" id="IPR015300">
    <property type="entry name" value="DNA-bd_pseudobarrel_sf"/>
</dbReference>
<dbReference type="CDD" id="cd10017">
    <property type="entry name" value="B3_DNA"/>
    <property type="match status" value="5"/>
</dbReference>
<dbReference type="PANTHER" id="PTHR31391:SF155">
    <property type="entry name" value="B3 DOMAIN-CONTAINING PROTEIN OS11G0197600"/>
    <property type="match status" value="1"/>
</dbReference>
<keyword evidence="8" id="KW-1185">Reference proteome</keyword>
<dbReference type="Gene3D" id="2.40.330.10">
    <property type="entry name" value="DNA-binding pseudobarrel domain"/>
    <property type="match status" value="5"/>
</dbReference>
<evidence type="ECO:0000256" key="6">
    <source>
        <dbReference type="SAM" id="MobiDB-lite"/>
    </source>
</evidence>
<feature type="region of interest" description="Disordered" evidence="6">
    <location>
        <begin position="937"/>
        <end position="961"/>
    </location>
</feature>
<proteinExistence type="predicted"/>
<feature type="domain" description="TF-B3" evidence="7">
    <location>
        <begin position="997"/>
        <end position="1092"/>
    </location>
</feature>
<gene>
    <name evidence="9" type="primary">LOC104213184</name>
</gene>
<dbReference type="eggNOG" id="ENOG502S27N">
    <property type="taxonomic scope" value="Eukaryota"/>
</dbReference>
<dbReference type="GO" id="GO:0003677">
    <property type="term" value="F:DNA binding"/>
    <property type="evidence" value="ECO:0007669"/>
    <property type="project" value="UniProtKB-KW"/>
</dbReference>
<dbReference type="RefSeq" id="XP_009760928.1">
    <property type="nucleotide sequence ID" value="XM_009762626.1"/>
</dbReference>
<evidence type="ECO:0000259" key="7">
    <source>
        <dbReference type="PROSITE" id="PS50863"/>
    </source>
</evidence>
<protein>
    <submittedName>
        <fullName evidence="9">Uncharacterized protein LOC104213184 isoform X1</fullName>
    </submittedName>
</protein>
<sequence>MAAKPQLQNGEGSSHWKSSTNITQPKFFKIILSQHERSRLRIPEDFASRYCKNMLNPVYLEVPTGEVWEVEVVHSQGQICLGIGWQDFSDFYSISCGHFLMFGYNARSHFNVTIFDLSASEIEYPYSSAHGIHTPISYSHETRHAPERDQSESDDSVEILEGIPRSQKANPIIPDMVENSVENLDHCPLGQSSKRQRQEGDTEDDVFVDMHIKRMKVEKLQEDVASFTREGQKSSEGCCTHMLQSKIVYDENKTVMDKERAIAYQRAKGFKSKNPFVISFMQPSYVFSPFNLSMSLKFARKYFLENYRNLVLRVPGRGSWSVKCTFGTTNAKIFWKAFVMDNKLKPGDVCVFEVIKGAKLLMDITIFPAAGSTPMHKIAGEVPWVSDKSVPFSQSRIVQTKNLKQRRGGVCGFNSKVKAEHGEGIGIEHSFEILGHCPLGQYRKITRLERDAEDDVPFDTHTKNIKVETSQEDVALPSFRKTKNFEFLFEESGESCRMHTQQTTIVCGKNKTVMDKERAMAYQRAKAFKSKNPFIISFMQPSYVSKPYNLNISATFIRKYFRDEYSNFVLRVPGRGSWSVECFMGTSKAQIRSGWKAFVLDNKLKHGDVCVFEVIKVTKLLMDVTIFPATGSTPMLKIAGEVTGVSDSKRKIIKTDIYVPCSPPKVVHTNRLKQRRGEEHDEGTGIESSVEILGHCPLGHDSKIKRLEVETEDDVSIDIHAKNIKVANTQEDVASPSFTRKTKNFEFLYEESGESCRMDKQQSKMVYDKNTTVLDKERTVAYQRAKDFKSENPYVMYFMQPSYVSTPYRLDITFLLARKYLWEKCGFLVLHVPGRGSWSVKYVLGKSKTKICFYWKAFVLDNKLKFGDVCVFELIKGTKPILDVTIFRTAESKPVHKIDGKLSGVSDCKNKTIKTENSVPCSQSKIVRSRKLNLEKRQNGNSDGFTSKTKEELSEDAGKHVQQSKSSCKGSAVAKEMVLAYQRAKAFTSENPFFICFMQPSYVSSASGPMQLSITLPIARKFFATKHSDVILQNSSKRSWAVKCSLGTVNAKLTSGWKEFVLDNDLKEGHICVFERVSRSKLLFNVIIFTSAEGM</sequence>
<feature type="region of interest" description="Disordered" evidence="6">
    <location>
        <begin position="184"/>
        <end position="203"/>
    </location>
</feature>
<dbReference type="InterPro" id="IPR044837">
    <property type="entry name" value="REM16-like"/>
</dbReference>
<dbReference type="PANTHER" id="PTHR31391">
    <property type="entry name" value="B3 DOMAIN-CONTAINING PROTEIN OS11G0197600-RELATED"/>
    <property type="match status" value="1"/>
</dbReference>
<reference evidence="9" key="2">
    <citation type="submission" date="2025-08" db="UniProtKB">
        <authorList>
            <consortium name="RefSeq"/>
        </authorList>
    </citation>
    <scope>IDENTIFICATION</scope>
    <source>
        <tissue evidence="9">Leaf</tissue>
    </source>
</reference>
<dbReference type="SMART" id="SM01019">
    <property type="entry name" value="B3"/>
    <property type="match status" value="5"/>
</dbReference>
<organism evidence="8 9">
    <name type="scientific">Nicotiana sylvestris</name>
    <name type="common">Wood tobacco</name>
    <name type="synonym">South American tobacco</name>
    <dbReference type="NCBI Taxonomy" id="4096"/>
    <lineage>
        <taxon>Eukaryota</taxon>
        <taxon>Viridiplantae</taxon>
        <taxon>Streptophyta</taxon>
        <taxon>Embryophyta</taxon>
        <taxon>Tracheophyta</taxon>
        <taxon>Spermatophyta</taxon>
        <taxon>Magnoliopsida</taxon>
        <taxon>eudicotyledons</taxon>
        <taxon>Gunneridae</taxon>
        <taxon>Pentapetalae</taxon>
        <taxon>asterids</taxon>
        <taxon>lamiids</taxon>
        <taxon>Solanales</taxon>
        <taxon>Solanaceae</taxon>
        <taxon>Nicotianoideae</taxon>
        <taxon>Nicotianeae</taxon>
        <taxon>Nicotiana</taxon>
    </lineage>
</organism>
<dbReference type="Pfam" id="PF02362">
    <property type="entry name" value="B3"/>
    <property type="match status" value="5"/>
</dbReference>
<dbReference type="InterPro" id="IPR003340">
    <property type="entry name" value="B3_DNA-bd"/>
</dbReference>
<keyword evidence="5" id="KW-0539">Nucleus</keyword>
<evidence type="ECO:0000256" key="3">
    <source>
        <dbReference type="ARBA" id="ARBA00023125"/>
    </source>
</evidence>
<dbReference type="AlphaFoldDB" id="A0A1U7V3F9"/>
<dbReference type="Proteomes" id="UP000189701">
    <property type="component" value="Unplaced"/>
</dbReference>
<dbReference type="GO" id="GO:0005634">
    <property type="term" value="C:nucleus"/>
    <property type="evidence" value="ECO:0007669"/>
    <property type="project" value="UniProtKB-SubCell"/>
</dbReference>
<evidence type="ECO:0000256" key="5">
    <source>
        <dbReference type="ARBA" id="ARBA00023242"/>
    </source>
</evidence>
<accession>A0A1U7V3F9</accession>
<keyword evidence="3" id="KW-0238">DNA-binding</keyword>
<evidence type="ECO:0000313" key="8">
    <source>
        <dbReference type="Proteomes" id="UP000189701"/>
    </source>
</evidence>
<evidence type="ECO:0000256" key="1">
    <source>
        <dbReference type="ARBA" id="ARBA00004123"/>
    </source>
</evidence>
<comment type="subcellular location">
    <subcellularLocation>
        <location evidence="1">Nucleus</location>
    </subcellularLocation>
</comment>
<reference evidence="8" key="1">
    <citation type="journal article" date="2013" name="Genome Biol.">
        <title>Reference genomes and transcriptomes of Nicotiana sylvestris and Nicotiana tomentosiformis.</title>
        <authorList>
            <person name="Sierro N."/>
            <person name="Battey J.N."/>
            <person name="Ouadi S."/>
            <person name="Bovet L."/>
            <person name="Goepfert S."/>
            <person name="Bakaher N."/>
            <person name="Peitsch M.C."/>
            <person name="Ivanov N.V."/>
        </authorList>
    </citation>
    <scope>NUCLEOTIDE SEQUENCE [LARGE SCALE GENOMIC DNA]</scope>
</reference>
<dbReference type="PROSITE" id="PS50863">
    <property type="entry name" value="B3"/>
    <property type="match status" value="5"/>
</dbReference>
<feature type="domain" description="TF-B3" evidence="7">
    <location>
        <begin position="795"/>
        <end position="890"/>
    </location>
</feature>
<dbReference type="OrthoDB" id="623918at2759"/>
<evidence type="ECO:0000256" key="2">
    <source>
        <dbReference type="ARBA" id="ARBA00023015"/>
    </source>
</evidence>
<keyword evidence="2" id="KW-0805">Transcription regulation</keyword>
<dbReference type="STRING" id="4096.A0A1U7V3F9"/>